<evidence type="ECO:0000313" key="7">
    <source>
        <dbReference type="EMBL" id="SDN83045.1"/>
    </source>
</evidence>
<dbReference type="PANTHER" id="PTHR30055">
    <property type="entry name" value="HTH-TYPE TRANSCRIPTIONAL REGULATOR RUTR"/>
    <property type="match status" value="1"/>
</dbReference>
<dbReference type="PROSITE" id="PS50977">
    <property type="entry name" value="HTH_TETR_2"/>
    <property type="match status" value="1"/>
</dbReference>
<evidence type="ECO:0000256" key="3">
    <source>
        <dbReference type="ARBA" id="ARBA00023163"/>
    </source>
</evidence>
<accession>A0A1H0EL54</accession>
<evidence type="ECO:0000313" key="8">
    <source>
        <dbReference type="Proteomes" id="UP000242957"/>
    </source>
</evidence>
<reference evidence="8" key="1">
    <citation type="submission" date="2016-10" db="EMBL/GenBank/DDBJ databases">
        <authorList>
            <person name="Varghese N."/>
            <person name="Submissions S."/>
        </authorList>
    </citation>
    <scope>NUCLEOTIDE SEQUENCE [LARGE SCALE GENOMIC DNA]</scope>
    <source>
        <strain evidence="8">JCM 21621</strain>
    </source>
</reference>
<dbReference type="InterPro" id="IPR009057">
    <property type="entry name" value="Homeodomain-like_sf"/>
</dbReference>
<keyword evidence="3" id="KW-0804">Transcription</keyword>
<evidence type="ECO:0000256" key="2">
    <source>
        <dbReference type="ARBA" id="ARBA00023125"/>
    </source>
</evidence>
<dbReference type="GO" id="GO:0000976">
    <property type="term" value="F:transcription cis-regulatory region binding"/>
    <property type="evidence" value="ECO:0007669"/>
    <property type="project" value="TreeGrafter"/>
</dbReference>
<dbReference type="PANTHER" id="PTHR30055:SF234">
    <property type="entry name" value="HTH-TYPE TRANSCRIPTIONAL REGULATOR BETI"/>
    <property type="match status" value="1"/>
</dbReference>
<gene>
    <name evidence="7" type="ORF">SAMN05216193_105217</name>
</gene>
<dbReference type="SUPFAM" id="SSF46689">
    <property type="entry name" value="Homeodomain-like"/>
    <property type="match status" value="1"/>
</dbReference>
<evidence type="ECO:0000259" key="6">
    <source>
        <dbReference type="PROSITE" id="PS50977"/>
    </source>
</evidence>
<dbReference type="Pfam" id="PF00440">
    <property type="entry name" value="TetR_N"/>
    <property type="match status" value="1"/>
</dbReference>
<sequence>MGRQMDEYLEVSKAETRPRRPMRREKSEGGSWQAEKSYLMQTHILDATMRCLVNIGYTQTTTEKIAKEAGVSRGAMTHHFKSRAEVFAAAAAHITDIRVMEYDVAIKEVSQVEGSFPTLGGMLQTLKALQSYYMKPSFLAFHELLRGARTDPELNKVMAPLEASLDERISVSMVTRFPIWAEAGMAETGEVLRDLVMHTLQGVALNPSPYLQGDRLDRLHEMLAKTAMNEFRESYNRMLGDKPQD</sequence>
<dbReference type="Proteomes" id="UP000242957">
    <property type="component" value="Unassembled WGS sequence"/>
</dbReference>
<keyword evidence="8" id="KW-1185">Reference proteome</keyword>
<evidence type="ECO:0000256" key="4">
    <source>
        <dbReference type="PROSITE-ProRule" id="PRU00335"/>
    </source>
</evidence>
<dbReference type="InterPro" id="IPR050109">
    <property type="entry name" value="HTH-type_TetR-like_transc_reg"/>
</dbReference>
<organism evidence="7 8">
    <name type="scientific">Pseudomonas jinjuensis</name>
    <dbReference type="NCBI Taxonomy" id="198616"/>
    <lineage>
        <taxon>Bacteria</taxon>
        <taxon>Pseudomonadati</taxon>
        <taxon>Pseudomonadota</taxon>
        <taxon>Gammaproteobacteria</taxon>
        <taxon>Pseudomonadales</taxon>
        <taxon>Pseudomonadaceae</taxon>
        <taxon>Pseudomonas</taxon>
    </lineage>
</organism>
<dbReference type="InterPro" id="IPR001647">
    <property type="entry name" value="HTH_TetR"/>
</dbReference>
<evidence type="ECO:0000256" key="1">
    <source>
        <dbReference type="ARBA" id="ARBA00023015"/>
    </source>
</evidence>
<keyword evidence="1" id="KW-0805">Transcription regulation</keyword>
<feature type="compositionally biased region" description="Basic and acidic residues" evidence="5">
    <location>
        <begin position="1"/>
        <end position="28"/>
    </location>
</feature>
<dbReference type="Gene3D" id="1.10.357.10">
    <property type="entry name" value="Tetracycline Repressor, domain 2"/>
    <property type="match status" value="1"/>
</dbReference>
<dbReference type="GO" id="GO:0003700">
    <property type="term" value="F:DNA-binding transcription factor activity"/>
    <property type="evidence" value="ECO:0007669"/>
    <property type="project" value="TreeGrafter"/>
</dbReference>
<protein>
    <submittedName>
        <fullName evidence="7">Transcriptional regulator, TetR family</fullName>
    </submittedName>
</protein>
<feature type="DNA-binding region" description="H-T-H motif" evidence="4">
    <location>
        <begin position="61"/>
        <end position="80"/>
    </location>
</feature>
<proteinExistence type="predicted"/>
<feature type="domain" description="HTH tetR-type" evidence="6">
    <location>
        <begin position="38"/>
        <end position="98"/>
    </location>
</feature>
<dbReference type="EMBL" id="FNIJ01000005">
    <property type="protein sequence ID" value="SDN83045.1"/>
    <property type="molecule type" value="Genomic_DNA"/>
</dbReference>
<feature type="region of interest" description="Disordered" evidence="5">
    <location>
        <begin position="1"/>
        <end position="33"/>
    </location>
</feature>
<name>A0A1H0EL54_9PSED</name>
<dbReference type="PRINTS" id="PR00455">
    <property type="entry name" value="HTHTETR"/>
</dbReference>
<evidence type="ECO:0000256" key="5">
    <source>
        <dbReference type="SAM" id="MobiDB-lite"/>
    </source>
</evidence>
<keyword evidence="2 4" id="KW-0238">DNA-binding</keyword>
<dbReference type="AlphaFoldDB" id="A0A1H0EL54"/>
<dbReference type="STRING" id="198616.SAMN05216193_105217"/>